<dbReference type="InterPro" id="IPR024399">
    <property type="entry name" value="DUF2628"/>
</dbReference>
<keyword evidence="1" id="KW-0472">Membrane</keyword>
<organism evidence="2 3">
    <name type="scientific">Pseudomonas putida</name>
    <name type="common">Arthrobacter siderocapsulatus</name>
    <dbReference type="NCBI Taxonomy" id="303"/>
    <lineage>
        <taxon>Bacteria</taxon>
        <taxon>Pseudomonadati</taxon>
        <taxon>Pseudomonadota</taxon>
        <taxon>Gammaproteobacteria</taxon>
        <taxon>Pseudomonadales</taxon>
        <taxon>Pseudomonadaceae</taxon>
        <taxon>Pseudomonas</taxon>
    </lineage>
</organism>
<keyword evidence="1" id="KW-0812">Transmembrane</keyword>
<protein>
    <submittedName>
        <fullName evidence="2">DUF2628 domain-containing protein</fullName>
    </submittedName>
</protein>
<dbReference type="AlphaFoldDB" id="A0A7Y7ZCY2"/>
<feature type="transmembrane region" description="Helical" evidence="1">
    <location>
        <begin position="49"/>
        <end position="68"/>
    </location>
</feature>
<evidence type="ECO:0000313" key="3">
    <source>
        <dbReference type="Proteomes" id="UP000542695"/>
    </source>
</evidence>
<reference evidence="2 3" key="1">
    <citation type="submission" date="2020-04" db="EMBL/GenBank/DDBJ databases">
        <title>Molecular characterization of pseudomonads from Agaricus bisporus reveal novel blotch 2 pathogens in Western Europe.</title>
        <authorList>
            <person name="Taparia T."/>
            <person name="Krijger M."/>
            <person name="Haynes E."/>
            <person name="Elpinstone J.G."/>
            <person name="Noble R."/>
            <person name="Van Der Wolf J."/>
        </authorList>
    </citation>
    <scope>NUCLEOTIDE SEQUENCE [LARGE SCALE GENOMIC DNA]</scope>
    <source>
        <strain evidence="2 3">P7765</strain>
    </source>
</reference>
<feature type="transmembrane region" description="Helical" evidence="1">
    <location>
        <begin position="106"/>
        <end position="125"/>
    </location>
</feature>
<dbReference type="Pfam" id="PF10947">
    <property type="entry name" value="DUF2628"/>
    <property type="match status" value="1"/>
</dbReference>
<feature type="transmembrane region" description="Helical" evidence="1">
    <location>
        <begin position="75"/>
        <end position="94"/>
    </location>
</feature>
<gene>
    <name evidence="2" type="ORF">HX798_13910</name>
</gene>
<evidence type="ECO:0000313" key="2">
    <source>
        <dbReference type="EMBL" id="NWC81389.1"/>
    </source>
</evidence>
<keyword evidence="1" id="KW-1133">Transmembrane helix</keyword>
<proteinExistence type="predicted"/>
<name>A0A7Y7ZCY2_PSEPU</name>
<evidence type="ECO:0000256" key="1">
    <source>
        <dbReference type="SAM" id="Phobius"/>
    </source>
</evidence>
<comment type="caution">
    <text evidence="2">The sequence shown here is derived from an EMBL/GenBank/DDBJ whole genome shotgun (WGS) entry which is preliminary data.</text>
</comment>
<dbReference type="Proteomes" id="UP000542695">
    <property type="component" value="Unassembled WGS sequence"/>
</dbReference>
<dbReference type="EMBL" id="JACARV010000036">
    <property type="protein sequence ID" value="NWC81389.1"/>
    <property type="molecule type" value="Genomic_DNA"/>
</dbReference>
<sequence>MQSTPQIQADYANLKPKWQERFAFFDQHGGPRETSYKAAFRALPFRKKLLINNNFLGFFFGPIYWFVLGMWKKNLVMLAIIMGIGLLEGVYEAATGNAVPRALDQGISVAFAVLYGMLTNYAYYLKQTKGEQGWNPFQGHRFI</sequence>
<dbReference type="RefSeq" id="WP_046786507.1">
    <property type="nucleotide sequence ID" value="NZ_JABTYF010000006.1"/>
</dbReference>
<accession>A0A7Y7ZCY2</accession>